<evidence type="ECO:0000256" key="1">
    <source>
        <dbReference type="ARBA" id="ARBA00022679"/>
    </source>
</evidence>
<evidence type="ECO:0000313" key="5">
    <source>
        <dbReference type="EMBL" id="XBH22756.1"/>
    </source>
</evidence>
<dbReference type="Pfam" id="PF00294">
    <property type="entry name" value="PfkB"/>
    <property type="match status" value="1"/>
</dbReference>
<dbReference type="Gene3D" id="3.40.1190.20">
    <property type="match status" value="2"/>
</dbReference>
<evidence type="ECO:0000256" key="3">
    <source>
        <dbReference type="SAM" id="MobiDB-lite"/>
    </source>
</evidence>
<organism evidence="5">
    <name type="scientific">Jonesiaceae bacterium BS-20</name>
    <dbReference type="NCBI Taxonomy" id="3120821"/>
    <lineage>
        <taxon>Bacteria</taxon>
        <taxon>Bacillati</taxon>
        <taxon>Actinomycetota</taxon>
        <taxon>Actinomycetes</taxon>
        <taxon>Micrococcales</taxon>
        <taxon>Jonesiaceae</taxon>
    </lineage>
</organism>
<keyword evidence="1" id="KW-0808">Transferase</keyword>
<reference evidence="5" key="1">
    <citation type="submission" date="2024-02" db="EMBL/GenBank/DDBJ databases">
        <title>Tomenella chthoni gen. nov. sp. nov., a member of the family Jonesiaceae isolated from bat guano.</title>
        <authorList>
            <person name="Miller S.L."/>
            <person name="King J."/>
            <person name="Sankaranarayanan K."/>
            <person name="Lawson P.A."/>
        </authorList>
    </citation>
    <scope>NUCLEOTIDE SEQUENCE</scope>
    <source>
        <strain evidence="5">BS-20</strain>
    </source>
</reference>
<dbReference type="InterPro" id="IPR052562">
    <property type="entry name" value="Ketohexokinase-related"/>
</dbReference>
<dbReference type="InterPro" id="IPR011611">
    <property type="entry name" value="PfkB_dom"/>
</dbReference>
<keyword evidence="2 5" id="KW-0418">Kinase</keyword>
<dbReference type="InterPro" id="IPR029056">
    <property type="entry name" value="Ribokinase-like"/>
</dbReference>
<dbReference type="PANTHER" id="PTHR42774">
    <property type="entry name" value="PHOSPHOTRANSFERASE SYSTEM TRANSPORT PROTEIN"/>
    <property type="match status" value="1"/>
</dbReference>
<dbReference type="PANTHER" id="PTHR42774:SF3">
    <property type="entry name" value="KETOHEXOKINASE"/>
    <property type="match status" value="1"/>
</dbReference>
<feature type="compositionally biased region" description="Basic and acidic residues" evidence="3">
    <location>
        <begin position="382"/>
        <end position="392"/>
    </location>
</feature>
<evidence type="ECO:0000259" key="4">
    <source>
        <dbReference type="Pfam" id="PF00294"/>
    </source>
</evidence>
<dbReference type="AlphaFoldDB" id="A0AAU7E0Y3"/>
<dbReference type="EMBL" id="CP146203">
    <property type="protein sequence ID" value="XBH22756.1"/>
    <property type="molecule type" value="Genomic_DNA"/>
</dbReference>
<feature type="region of interest" description="Disordered" evidence="3">
    <location>
        <begin position="363"/>
        <end position="392"/>
    </location>
</feature>
<feature type="domain" description="Carbohydrate kinase PfkB" evidence="4">
    <location>
        <begin position="11"/>
        <end position="115"/>
    </location>
</feature>
<dbReference type="GO" id="GO:0016301">
    <property type="term" value="F:kinase activity"/>
    <property type="evidence" value="ECO:0007669"/>
    <property type="project" value="UniProtKB-KW"/>
</dbReference>
<dbReference type="InterPro" id="IPR002173">
    <property type="entry name" value="Carboh/pur_kinase_PfkB_CS"/>
</dbReference>
<protein>
    <submittedName>
        <fullName evidence="5">PfkB family carbohydrate kinase</fullName>
    </submittedName>
</protein>
<evidence type="ECO:0000256" key="2">
    <source>
        <dbReference type="ARBA" id="ARBA00022777"/>
    </source>
</evidence>
<sequence>MTQVLNKPTGVFVGLTVLDLVHHVNAPPGPNEKITANRQFIAAGGPAANAAVTFAALGGKARLFTALGNSGPALVARQDLEAHGVEIIDFAPPGFQISVSAVAVTSETGDRSVISMDAGTTPVGAVDVQVLKENNPTLWVSGIRTLRLEQLLEPAHVLLVDGHHPELALAALQFYQAPSRAELCSETQIPKSLTERPSNLGQSMKEYSANQAPSTPANVGQGFMTERIMDAGRWKPHLEGLLPHTDTVICSADFSSPPTLPPLPSIQGDLLLPTSLFKGPQFARTGGDRPINWWHRDTSDTQTRGSVSPPQVTAVDTLGAGDVFHGAYAFYAAVANTQRELNTQHELNVDRELNVGRVLNAQREAGVTGPADSTAMGQPSSEPRDAAEETRRLNHAQTGANFAELLEQASRIAAFRVQHLGPRNWIEDLPL</sequence>
<name>A0AAU7E0Y3_9MICO</name>
<accession>A0AAU7E0Y3</accession>
<dbReference type="PROSITE" id="PS00584">
    <property type="entry name" value="PFKB_KINASES_2"/>
    <property type="match status" value="1"/>
</dbReference>
<dbReference type="SUPFAM" id="SSF53613">
    <property type="entry name" value="Ribokinase-like"/>
    <property type="match status" value="1"/>
</dbReference>
<gene>
    <name evidence="5" type="ORF">V5R04_05940</name>
</gene>
<proteinExistence type="predicted"/>